<evidence type="ECO:0000256" key="1">
    <source>
        <dbReference type="ARBA" id="ARBA00004567"/>
    </source>
</evidence>
<dbReference type="PANTHER" id="PTHR13257:SF0">
    <property type="entry name" value="NUCLEAR PORE COMPLEX PROTEIN NUP88"/>
    <property type="match status" value="1"/>
</dbReference>
<keyword evidence="8" id="KW-0175">Coiled coil</keyword>
<keyword evidence="5" id="KW-0811">Translocation</keyword>
<keyword evidence="3" id="KW-0509">mRNA transport</keyword>
<dbReference type="EMBL" id="SSOP01000009">
    <property type="protein sequence ID" value="KAB5595436.1"/>
    <property type="molecule type" value="Genomic_DNA"/>
</dbReference>
<comment type="subcellular location">
    <subcellularLocation>
        <location evidence="1">Nucleus</location>
        <location evidence="1">Nuclear pore complex</location>
    </subcellularLocation>
</comment>
<feature type="coiled-coil region" evidence="8">
    <location>
        <begin position="767"/>
        <end position="794"/>
    </location>
</feature>
<dbReference type="AlphaFoldDB" id="A0A5N5QW82"/>
<evidence type="ECO:0000256" key="8">
    <source>
        <dbReference type="SAM" id="Coils"/>
    </source>
</evidence>
<dbReference type="GO" id="GO:0006406">
    <property type="term" value="P:mRNA export from nucleus"/>
    <property type="evidence" value="ECO:0007669"/>
    <property type="project" value="TreeGrafter"/>
</dbReference>
<dbReference type="GO" id="GO:0005643">
    <property type="term" value="C:nuclear pore"/>
    <property type="evidence" value="ECO:0007669"/>
    <property type="project" value="UniProtKB-SubCell"/>
</dbReference>
<comment type="caution">
    <text evidence="9">The sequence shown here is derived from an EMBL/GenBank/DDBJ whole genome shotgun (WGS) entry which is preliminary data.</text>
</comment>
<keyword evidence="10" id="KW-1185">Reference proteome</keyword>
<dbReference type="OrthoDB" id="341482at2759"/>
<evidence type="ECO:0000256" key="3">
    <source>
        <dbReference type="ARBA" id="ARBA00022816"/>
    </source>
</evidence>
<sequence>METETWLDVLGKHDVFNAMPDSNTSTIALGESILQVEDLSVALVPRSDDDSDIDEESAPQRSNIMCIRGQDLFLAVGRQIRMLSLKSAKEASKVEEVPYKTLSTPNVTFEIRYMVVNPTGKLLAVIGARQLAVVVLPRPGIAKTSSNRVECSSIQIGEYYHVPGSPRITKVDWHPWGEGGASLLVLTSDGLLREYDVAKDPNEPQQTVELLAPQNKLKYDATAPAEAVSFCIGHGTADWSAFTVYVLTTEGEIWATCPFLPANAAPPISYIHGLEYFINAKSTRLPAEISEPQLKYVASLKQQLKLASSPVDDQLPLTCLVHAPISPSFPPARQGPFLLQPAPKELGDGVASDIVYLGIEAQEDSNNKNAETTLIPVVAIAYSNGKVDVCLDVEKVEAKWAKAGTHSVDSELPMFAVFESINLGLFDPPKGTVTSNAVTLARASSAPRSPQAHPTFVLDPLRADRVFITHSRGVHRLDMRGTIIAASVLNDVYLAYALLALDSAHSLSIFELAAAPVVPAPFRPTRKQLVTPVPVVSPPRSIAAPNFVSFAPSLAAPPQTYTSLLSSPFTAPTLPTYRPLSKPLSATGAITAESLRALGKHAERLRLDMLSVRSAHETLVSRSELQFRELRRQVERLGEICRMAGRTRGASVRTTERVRMVVERQGEMIKRADVMLKRVVESQDEQGSVEVRAAWSKELARMKADVWGIHGEGGLVGRSEQMIHQLELLKPTLRELARKNETRQDKENPLGLVGLGHSQWQTIGSKIGAEQKSLEDARRRIADLTHRLAEATLS</sequence>
<gene>
    <name evidence="9" type="ORF">CTheo_1113</name>
</gene>
<dbReference type="Proteomes" id="UP000383932">
    <property type="component" value="Unassembled WGS sequence"/>
</dbReference>
<accession>A0A5N5QW82</accession>
<protein>
    <submittedName>
        <fullName evidence="9">Nucleoporin</fullName>
    </submittedName>
</protein>
<evidence type="ECO:0000256" key="2">
    <source>
        <dbReference type="ARBA" id="ARBA00022448"/>
    </source>
</evidence>
<evidence type="ECO:0000313" key="9">
    <source>
        <dbReference type="EMBL" id="KAB5595436.1"/>
    </source>
</evidence>
<dbReference type="InterPro" id="IPR037700">
    <property type="entry name" value="NUP88/NUP82"/>
</dbReference>
<proteinExistence type="predicted"/>
<organism evidence="9 10">
    <name type="scientific">Ceratobasidium theobromae</name>
    <dbReference type="NCBI Taxonomy" id="1582974"/>
    <lineage>
        <taxon>Eukaryota</taxon>
        <taxon>Fungi</taxon>
        <taxon>Dikarya</taxon>
        <taxon>Basidiomycota</taxon>
        <taxon>Agaricomycotina</taxon>
        <taxon>Agaricomycetes</taxon>
        <taxon>Cantharellales</taxon>
        <taxon>Ceratobasidiaceae</taxon>
        <taxon>Ceratobasidium</taxon>
    </lineage>
</organism>
<evidence type="ECO:0000256" key="6">
    <source>
        <dbReference type="ARBA" id="ARBA00023132"/>
    </source>
</evidence>
<evidence type="ECO:0000256" key="7">
    <source>
        <dbReference type="ARBA" id="ARBA00023242"/>
    </source>
</evidence>
<dbReference type="GO" id="GO:0017056">
    <property type="term" value="F:structural constituent of nuclear pore"/>
    <property type="evidence" value="ECO:0007669"/>
    <property type="project" value="InterPro"/>
</dbReference>
<evidence type="ECO:0000256" key="4">
    <source>
        <dbReference type="ARBA" id="ARBA00022927"/>
    </source>
</evidence>
<keyword evidence="6" id="KW-0906">Nuclear pore complex</keyword>
<dbReference type="GO" id="GO:0000056">
    <property type="term" value="P:ribosomal small subunit export from nucleus"/>
    <property type="evidence" value="ECO:0007669"/>
    <property type="project" value="InterPro"/>
</dbReference>
<keyword evidence="7" id="KW-0539">Nucleus</keyword>
<evidence type="ECO:0000313" key="10">
    <source>
        <dbReference type="Proteomes" id="UP000383932"/>
    </source>
</evidence>
<dbReference type="GO" id="GO:0006606">
    <property type="term" value="P:protein import into nucleus"/>
    <property type="evidence" value="ECO:0007669"/>
    <property type="project" value="TreeGrafter"/>
</dbReference>
<dbReference type="GO" id="GO:0000055">
    <property type="term" value="P:ribosomal large subunit export from nucleus"/>
    <property type="evidence" value="ECO:0007669"/>
    <property type="project" value="InterPro"/>
</dbReference>
<dbReference type="InterPro" id="IPR019321">
    <property type="entry name" value="Nucleoporin_Nup88"/>
</dbReference>
<keyword evidence="4" id="KW-0653">Protein transport</keyword>
<name>A0A5N5QW82_9AGAM</name>
<dbReference type="Pfam" id="PF10168">
    <property type="entry name" value="Nup88"/>
    <property type="match status" value="1"/>
</dbReference>
<keyword evidence="2" id="KW-0813">Transport</keyword>
<reference evidence="9 10" key="1">
    <citation type="journal article" date="2019" name="Fungal Biol. Biotechnol.">
        <title>Draft genome sequence of fastidious pathogen Ceratobasidium theobromae, which causes vascular-streak dieback in Theobroma cacao.</title>
        <authorList>
            <person name="Ali S.S."/>
            <person name="Asman A."/>
            <person name="Shao J."/>
            <person name="Firmansyah A.P."/>
            <person name="Susilo A.W."/>
            <person name="Rosmana A."/>
            <person name="McMahon P."/>
            <person name="Junaid M."/>
            <person name="Guest D."/>
            <person name="Kheng T.Y."/>
            <person name="Meinhardt L.W."/>
            <person name="Bailey B.A."/>
        </authorList>
    </citation>
    <scope>NUCLEOTIDE SEQUENCE [LARGE SCALE GENOMIC DNA]</scope>
    <source>
        <strain evidence="9 10">CT2</strain>
    </source>
</reference>
<dbReference type="PANTHER" id="PTHR13257">
    <property type="entry name" value="NUCLEOPORIN NUP84-RELATED"/>
    <property type="match status" value="1"/>
</dbReference>
<evidence type="ECO:0000256" key="5">
    <source>
        <dbReference type="ARBA" id="ARBA00023010"/>
    </source>
</evidence>